<organism evidence="1">
    <name type="scientific">marine metagenome</name>
    <dbReference type="NCBI Taxonomy" id="408172"/>
    <lineage>
        <taxon>unclassified sequences</taxon>
        <taxon>metagenomes</taxon>
        <taxon>ecological metagenomes</taxon>
    </lineage>
</organism>
<dbReference type="PANTHER" id="PTHR40036">
    <property type="entry name" value="MACROCIN O-METHYLTRANSFERASE"/>
    <property type="match status" value="1"/>
</dbReference>
<dbReference type="InterPro" id="IPR029063">
    <property type="entry name" value="SAM-dependent_MTases_sf"/>
</dbReference>
<evidence type="ECO:0008006" key="2">
    <source>
        <dbReference type="Google" id="ProtNLM"/>
    </source>
</evidence>
<feature type="non-terminal residue" evidence="1">
    <location>
        <position position="215"/>
    </location>
</feature>
<accession>A0A382YU69</accession>
<dbReference type="AlphaFoldDB" id="A0A382YU69"/>
<sequence length="215" mass="25224">MMKILRKILYFVQHKFVLRLIPIYIKFNLNRNDRVGALYKAWGLVINNQMSGGYYEFGVYKGESFRDSYRMYLRYDGWMKAQSESHEMWRRKINWDLKHSFYAFDTFEGMPENDENDDNFAKGTFLSSLDEVKSAGEKIGMREGDQIKYFKGKFSDIAKERSDEISNLQPAAIVNIDSDLYASARDALEIINPKLRQGTVLLMDDYNCFSANQKE</sequence>
<dbReference type="InterPro" id="IPR008884">
    <property type="entry name" value="TylF_MeTrfase"/>
</dbReference>
<reference evidence="1" key="1">
    <citation type="submission" date="2018-05" db="EMBL/GenBank/DDBJ databases">
        <authorList>
            <person name="Lanie J.A."/>
            <person name="Ng W.-L."/>
            <person name="Kazmierczak K.M."/>
            <person name="Andrzejewski T.M."/>
            <person name="Davidsen T.M."/>
            <person name="Wayne K.J."/>
            <person name="Tettelin H."/>
            <person name="Glass J.I."/>
            <person name="Rusch D."/>
            <person name="Podicherti R."/>
            <person name="Tsui H.-C.T."/>
            <person name="Winkler M.E."/>
        </authorList>
    </citation>
    <scope>NUCLEOTIDE SEQUENCE</scope>
</reference>
<name>A0A382YU69_9ZZZZ</name>
<dbReference type="Gene3D" id="3.40.50.150">
    <property type="entry name" value="Vaccinia Virus protein VP39"/>
    <property type="match status" value="1"/>
</dbReference>
<evidence type="ECO:0000313" key="1">
    <source>
        <dbReference type="EMBL" id="SVD86650.1"/>
    </source>
</evidence>
<protein>
    <recommendedName>
        <fullName evidence="2">Methyltransferase</fullName>
    </recommendedName>
</protein>
<gene>
    <name evidence="1" type="ORF">METZ01_LOCUS439504</name>
</gene>
<dbReference type="PANTHER" id="PTHR40036:SF1">
    <property type="entry name" value="MACROCIN O-METHYLTRANSFERASE"/>
    <property type="match status" value="1"/>
</dbReference>
<proteinExistence type="predicted"/>
<dbReference type="EMBL" id="UINC01178473">
    <property type="protein sequence ID" value="SVD86650.1"/>
    <property type="molecule type" value="Genomic_DNA"/>
</dbReference>
<dbReference type="Pfam" id="PF05711">
    <property type="entry name" value="TylF"/>
    <property type="match status" value="1"/>
</dbReference>